<accession>A0ABT2JY53</accession>
<proteinExistence type="predicted"/>
<dbReference type="InterPro" id="IPR011008">
    <property type="entry name" value="Dimeric_a/b-barrel"/>
</dbReference>
<keyword evidence="2" id="KW-1185">Reference proteome</keyword>
<sequence>MIVTDGLVQQSVPDVLRPDAGLVLMSQWDVPDGPERRRTVMDGTIEAWEQHPLPEGFLSRVAFEGTDQKTIFNYAQWTSVEAHREFAQNPANQEGLTPRIVAIAGPVGTPGKYELYRSLRAKETPAVPGCIVAVTFDTDGPETARKFVDTLVEHFGEEQPGNEDGGIASHFHIHLDGSRVVNYSEWTSPEAHEEMVRTQLQEGSEIMKLVGSIEGLHPQGFRRFLPYRGLYRP</sequence>
<gene>
    <name evidence="1" type="ORF">LHJ74_23395</name>
</gene>
<reference evidence="1 2" key="1">
    <citation type="submission" date="2021-10" db="EMBL/GenBank/DDBJ databases">
        <title>Streptomyces gossypii sp. nov., isolated from soil collected from cotton field.</title>
        <authorList>
            <person name="Ge X."/>
            <person name="Chen X."/>
            <person name="Liu W."/>
        </authorList>
    </citation>
    <scope>NUCLEOTIDE SEQUENCE [LARGE SCALE GENOMIC DNA]</scope>
    <source>
        <strain evidence="1 2">N2-109</strain>
    </source>
</reference>
<dbReference type="RefSeq" id="WP_260220142.1">
    <property type="nucleotide sequence ID" value="NZ_JAJAGO010000011.1"/>
</dbReference>
<dbReference type="Gene3D" id="3.30.70.100">
    <property type="match status" value="2"/>
</dbReference>
<keyword evidence="1" id="KW-0503">Monooxygenase</keyword>
<evidence type="ECO:0000313" key="1">
    <source>
        <dbReference type="EMBL" id="MCT2592822.1"/>
    </source>
</evidence>
<evidence type="ECO:0000313" key="2">
    <source>
        <dbReference type="Proteomes" id="UP001156389"/>
    </source>
</evidence>
<dbReference type="Proteomes" id="UP001156389">
    <property type="component" value="Unassembled WGS sequence"/>
</dbReference>
<dbReference type="GO" id="GO:0004497">
    <property type="term" value="F:monooxygenase activity"/>
    <property type="evidence" value="ECO:0007669"/>
    <property type="project" value="UniProtKB-KW"/>
</dbReference>
<dbReference type="SUPFAM" id="SSF54909">
    <property type="entry name" value="Dimeric alpha+beta barrel"/>
    <property type="match status" value="2"/>
</dbReference>
<keyword evidence="1" id="KW-0560">Oxidoreductase</keyword>
<organism evidence="1 2">
    <name type="scientific">Streptomyces gossypii</name>
    <dbReference type="NCBI Taxonomy" id="2883101"/>
    <lineage>
        <taxon>Bacteria</taxon>
        <taxon>Bacillati</taxon>
        <taxon>Actinomycetota</taxon>
        <taxon>Actinomycetes</taxon>
        <taxon>Kitasatosporales</taxon>
        <taxon>Streptomycetaceae</taxon>
        <taxon>Streptomyces</taxon>
    </lineage>
</organism>
<comment type="caution">
    <text evidence="1">The sequence shown here is derived from an EMBL/GenBank/DDBJ whole genome shotgun (WGS) entry which is preliminary data.</text>
</comment>
<dbReference type="EMBL" id="JAJAGO010000011">
    <property type="protein sequence ID" value="MCT2592822.1"/>
    <property type="molecule type" value="Genomic_DNA"/>
</dbReference>
<name>A0ABT2JY53_9ACTN</name>
<protein>
    <submittedName>
        <fullName evidence="1">Antibiotic biosynthesis monooxygenase</fullName>
    </submittedName>
</protein>